<dbReference type="InterPro" id="IPR036465">
    <property type="entry name" value="vWFA_dom_sf"/>
</dbReference>
<gene>
    <name evidence="2" type="ORF">DL240_18220</name>
</gene>
<dbReference type="EMBL" id="QHKO01000013">
    <property type="protein sequence ID" value="RAL20154.1"/>
    <property type="molecule type" value="Genomic_DNA"/>
</dbReference>
<evidence type="ECO:0000313" key="3">
    <source>
        <dbReference type="Proteomes" id="UP000249169"/>
    </source>
</evidence>
<evidence type="ECO:0000313" key="2">
    <source>
        <dbReference type="EMBL" id="RAL20154.1"/>
    </source>
</evidence>
<dbReference type="AlphaFoldDB" id="A0A328C6L8"/>
<reference evidence="2 3" key="1">
    <citation type="submission" date="2018-05" db="EMBL/GenBank/DDBJ databases">
        <title>Lujinxingia marina gen. nov. sp. nov., a new facultative anaerobic member of the class Deltaproteobacteria, and proposal of Lujinxingaceae fam. nov.</title>
        <authorList>
            <person name="Li C.-M."/>
        </authorList>
    </citation>
    <scope>NUCLEOTIDE SEQUENCE [LARGE SCALE GENOMIC DNA]</scope>
    <source>
        <strain evidence="2 3">B210</strain>
    </source>
</reference>
<feature type="region of interest" description="Disordered" evidence="1">
    <location>
        <begin position="57"/>
        <end position="97"/>
    </location>
</feature>
<protein>
    <recommendedName>
        <fullName evidence="4">Stress response protein</fullName>
    </recommendedName>
</protein>
<dbReference type="Pfam" id="PF04285">
    <property type="entry name" value="DUF444"/>
    <property type="match status" value="2"/>
</dbReference>
<dbReference type="SUPFAM" id="SSF53300">
    <property type="entry name" value="vWA-like"/>
    <property type="match status" value="1"/>
</dbReference>
<dbReference type="NCBIfam" id="NF003711">
    <property type="entry name" value="PRK05325.2-3"/>
    <property type="match status" value="1"/>
</dbReference>
<dbReference type="Proteomes" id="UP000249169">
    <property type="component" value="Unassembled WGS sequence"/>
</dbReference>
<evidence type="ECO:0008006" key="4">
    <source>
        <dbReference type="Google" id="ProtNLM"/>
    </source>
</evidence>
<name>A0A328C6L8_9DELT</name>
<sequence length="371" mass="42362">MTELNKIKQDHRRFKQIVRGKIKRNLRKYMSQGEITGRQGKDIVKVPLPRIDIPRFRFSQKQQGGVGQGEGQPGDSLGQGEESPGQAGPAGNQEGEHGVEVDVSLEELAEIMGEELELPNIEPRGVKRLETVKDKYSGIRTTGPESLRHFKRTYKSALQRMIASGEYNPDNPIIVPTKEDMRYRSWKQTSLPESNALILYMMDVSGSMGDEQKEIVRIESFWIDTWLRSQYEGIESRYIIHDATAKEVDRETFFRTRESGGTMISSAYKLALQILEEEYAIDEWNVYLFHFSDGDNWSVDDTGDCMKLMQEGLLPKANLFCYGQVESPYGSGQFIKDINEHFGDHERVTVSEIKNRDGIYDSIKEFLGRGL</sequence>
<dbReference type="InterPro" id="IPR006698">
    <property type="entry name" value="UPF0229"/>
</dbReference>
<dbReference type="RefSeq" id="WP_111731331.1">
    <property type="nucleotide sequence ID" value="NZ_QHKO01000013.1"/>
</dbReference>
<proteinExistence type="predicted"/>
<dbReference type="OrthoDB" id="9788289at2"/>
<dbReference type="PANTHER" id="PTHR30510">
    <property type="entry name" value="UPF0229 PROTEIN YEAH"/>
    <property type="match status" value="1"/>
</dbReference>
<accession>A0A328C6L8</accession>
<keyword evidence="3" id="KW-1185">Reference proteome</keyword>
<dbReference type="PANTHER" id="PTHR30510:SF2">
    <property type="entry name" value="UPF0229 PROTEIN YEAH"/>
    <property type="match status" value="1"/>
</dbReference>
<organism evidence="2 3">
    <name type="scientific">Lujinxingia litoralis</name>
    <dbReference type="NCBI Taxonomy" id="2211119"/>
    <lineage>
        <taxon>Bacteria</taxon>
        <taxon>Deltaproteobacteria</taxon>
        <taxon>Bradymonadales</taxon>
        <taxon>Lujinxingiaceae</taxon>
        <taxon>Lujinxingia</taxon>
    </lineage>
</organism>
<evidence type="ECO:0000256" key="1">
    <source>
        <dbReference type="SAM" id="MobiDB-lite"/>
    </source>
</evidence>
<comment type="caution">
    <text evidence="2">The sequence shown here is derived from an EMBL/GenBank/DDBJ whole genome shotgun (WGS) entry which is preliminary data.</text>
</comment>